<evidence type="ECO:0000256" key="1">
    <source>
        <dbReference type="ARBA" id="ARBA00022737"/>
    </source>
</evidence>
<name>A0A137PHD4_CONC2</name>
<keyword evidence="5" id="KW-1185">Reference proteome</keyword>
<gene>
    <name evidence="4" type="ORF">CONCODRAFT_67571</name>
</gene>
<evidence type="ECO:0000313" key="5">
    <source>
        <dbReference type="Proteomes" id="UP000070444"/>
    </source>
</evidence>
<dbReference type="STRING" id="796925.A0A137PHD4"/>
<reference evidence="4 5" key="1">
    <citation type="journal article" date="2015" name="Genome Biol. Evol.">
        <title>Phylogenomic analyses indicate that early fungi evolved digesting cell walls of algal ancestors of land plants.</title>
        <authorList>
            <person name="Chang Y."/>
            <person name="Wang S."/>
            <person name="Sekimoto S."/>
            <person name="Aerts A.L."/>
            <person name="Choi C."/>
            <person name="Clum A."/>
            <person name="LaButti K.M."/>
            <person name="Lindquist E.A."/>
            <person name="Yee Ngan C."/>
            <person name="Ohm R.A."/>
            <person name="Salamov A.A."/>
            <person name="Grigoriev I.V."/>
            <person name="Spatafora J.W."/>
            <person name="Berbee M.L."/>
        </authorList>
    </citation>
    <scope>NUCLEOTIDE SEQUENCE [LARGE SCALE GENOMIC DNA]</scope>
    <source>
        <strain evidence="4 5">NRRL 28638</strain>
    </source>
</reference>
<dbReference type="PROSITE" id="PS50088">
    <property type="entry name" value="ANK_REPEAT"/>
    <property type="match status" value="1"/>
</dbReference>
<dbReference type="PANTHER" id="PTHR24198">
    <property type="entry name" value="ANKYRIN REPEAT AND PROTEIN KINASE DOMAIN-CONTAINING PROTEIN"/>
    <property type="match status" value="1"/>
</dbReference>
<dbReference type="Proteomes" id="UP000070444">
    <property type="component" value="Unassembled WGS sequence"/>
</dbReference>
<evidence type="ECO:0000313" key="4">
    <source>
        <dbReference type="EMBL" id="KXN74392.1"/>
    </source>
</evidence>
<dbReference type="Pfam" id="PF12796">
    <property type="entry name" value="Ank_2"/>
    <property type="match status" value="1"/>
</dbReference>
<dbReference type="SMART" id="SM00248">
    <property type="entry name" value="ANK"/>
    <property type="match status" value="5"/>
</dbReference>
<dbReference type="Gene3D" id="1.25.40.20">
    <property type="entry name" value="Ankyrin repeat-containing domain"/>
    <property type="match status" value="1"/>
</dbReference>
<dbReference type="EMBL" id="KQ964424">
    <property type="protein sequence ID" value="KXN74392.1"/>
    <property type="molecule type" value="Genomic_DNA"/>
</dbReference>
<proteinExistence type="predicted"/>
<evidence type="ECO:0000256" key="3">
    <source>
        <dbReference type="PROSITE-ProRule" id="PRU00023"/>
    </source>
</evidence>
<dbReference type="OrthoDB" id="341259at2759"/>
<protein>
    <submittedName>
        <fullName evidence="4">Ankyrin</fullName>
    </submittedName>
</protein>
<keyword evidence="2 3" id="KW-0040">ANK repeat</keyword>
<evidence type="ECO:0000256" key="2">
    <source>
        <dbReference type="ARBA" id="ARBA00023043"/>
    </source>
</evidence>
<organism evidence="4 5">
    <name type="scientific">Conidiobolus coronatus (strain ATCC 28846 / CBS 209.66 / NRRL 28638)</name>
    <name type="common">Delacroixia coronata</name>
    <dbReference type="NCBI Taxonomy" id="796925"/>
    <lineage>
        <taxon>Eukaryota</taxon>
        <taxon>Fungi</taxon>
        <taxon>Fungi incertae sedis</taxon>
        <taxon>Zoopagomycota</taxon>
        <taxon>Entomophthoromycotina</taxon>
        <taxon>Entomophthoromycetes</taxon>
        <taxon>Entomophthorales</taxon>
        <taxon>Ancylistaceae</taxon>
        <taxon>Conidiobolus</taxon>
    </lineage>
</organism>
<sequence>MSSAASSTKFSKADQLFRTDSKGLSATNSLRLIRTSSNPQHMDNKVNPSKNLIDLNCLILRAISKNLTDTVKFLISEGADVNFASPWSDKERGPFEYITPLGRACQLGSTTMVKLLIDMGANVNQFHSLALLIAIQYDQPRIIEYLLERQVELNFTIHQERNPLQLVFNTKNVRIFKILLPFSLVQVSLELIFLNCCRLGLLHFCEFMLSQVDSRDHLMDKNNVNPLLINIKNQNWPLVRFLLDNIYDIQALENLNDFPSMMDLEKARGIDTNTNDSDGEEEKPLKCHLNLYNLLATGDEFQQNACPPCYPRIPSVIDCNQNAKKSFLAQI</sequence>
<dbReference type="InterPro" id="IPR002110">
    <property type="entry name" value="Ankyrin_rpt"/>
</dbReference>
<dbReference type="AlphaFoldDB" id="A0A137PHD4"/>
<accession>A0A137PHD4</accession>
<feature type="repeat" description="ANK" evidence="3">
    <location>
        <begin position="96"/>
        <end position="128"/>
    </location>
</feature>
<dbReference type="SUPFAM" id="SSF48403">
    <property type="entry name" value="Ankyrin repeat"/>
    <property type="match status" value="1"/>
</dbReference>
<dbReference type="PANTHER" id="PTHR24198:SF165">
    <property type="entry name" value="ANKYRIN REPEAT-CONTAINING PROTEIN-RELATED"/>
    <property type="match status" value="1"/>
</dbReference>
<dbReference type="PROSITE" id="PS50297">
    <property type="entry name" value="ANK_REP_REGION"/>
    <property type="match status" value="1"/>
</dbReference>
<keyword evidence="1" id="KW-0677">Repeat</keyword>
<dbReference type="InterPro" id="IPR036770">
    <property type="entry name" value="Ankyrin_rpt-contain_sf"/>
</dbReference>